<dbReference type="OrthoDB" id="428111at2759"/>
<dbReference type="SMART" id="SM00060">
    <property type="entry name" value="FN3"/>
    <property type="match status" value="1"/>
</dbReference>
<evidence type="ECO:0000256" key="2">
    <source>
        <dbReference type="SAM" id="MobiDB-lite"/>
    </source>
</evidence>
<feature type="region of interest" description="Disordered" evidence="2">
    <location>
        <begin position="1"/>
        <end position="52"/>
    </location>
</feature>
<dbReference type="Gene3D" id="2.60.40.10">
    <property type="entry name" value="Immunoglobulins"/>
    <property type="match status" value="1"/>
</dbReference>
<dbReference type="PROSITE" id="PS50853">
    <property type="entry name" value="FN3"/>
    <property type="match status" value="1"/>
</dbReference>
<organism evidence="4 5">
    <name type="scientific">Candidula unifasciata</name>
    <dbReference type="NCBI Taxonomy" id="100452"/>
    <lineage>
        <taxon>Eukaryota</taxon>
        <taxon>Metazoa</taxon>
        <taxon>Spiralia</taxon>
        <taxon>Lophotrochozoa</taxon>
        <taxon>Mollusca</taxon>
        <taxon>Gastropoda</taxon>
        <taxon>Heterobranchia</taxon>
        <taxon>Euthyneura</taxon>
        <taxon>Panpulmonata</taxon>
        <taxon>Eupulmonata</taxon>
        <taxon>Stylommatophora</taxon>
        <taxon>Helicina</taxon>
        <taxon>Helicoidea</taxon>
        <taxon>Geomitridae</taxon>
        <taxon>Candidula</taxon>
    </lineage>
</organism>
<dbReference type="Proteomes" id="UP000678393">
    <property type="component" value="Unassembled WGS sequence"/>
</dbReference>
<dbReference type="PANTHER" id="PTHR13817:SF73">
    <property type="entry name" value="FIBRONECTIN TYPE-III DOMAIN-CONTAINING PROTEIN"/>
    <property type="match status" value="1"/>
</dbReference>
<evidence type="ECO:0000256" key="1">
    <source>
        <dbReference type="ARBA" id="ARBA00022737"/>
    </source>
</evidence>
<dbReference type="Pfam" id="PF00041">
    <property type="entry name" value="fn3"/>
    <property type="match status" value="1"/>
</dbReference>
<evidence type="ECO:0000313" key="4">
    <source>
        <dbReference type="EMBL" id="CAG5126025.1"/>
    </source>
</evidence>
<dbReference type="EMBL" id="CAJHNH020002224">
    <property type="protein sequence ID" value="CAG5126025.1"/>
    <property type="molecule type" value="Genomic_DNA"/>
</dbReference>
<evidence type="ECO:0000259" key="3">
    <source>
        <dbReference type="PROSITE" id="PS50853"/>
    </source>
</evidence>
<dbReference type="InterPro" id="IPR003961">
    <property type="entry name" value="FN3_dom"/>
</dbReference>
<dbReference type="InterPro" id="IPR036116">
    <property type="entry name" value="FN3_sf"/>
</dbReference>
<dbReference type="InterPro" id="IPR050964">
    <property type="entry name" value="Striated_Muscle_Regulatory"/>
</dbReference>
<dbReference type="AlphaFoldDB" id="A0A8S3ZDQ6"/>
<keyword evidence="5" id="KW-1185">Reference proteome</keyword>
<name>A0A8S3ZDQ6_9EUPU</name>
<dbReference type="SUPFAM" id="SSF49265">
    <property type="entry name" value="Fibronectin type III"/>
    <property type="match status" value="1"/>
</dbReference>
<dbReference type="PANTHER" id="PTHR13817">
    <property type="entry name" value="TITIN"/>
    <property type="match status" value="1"/>
</dbReference>
<sequence length="589" mass="65300">MGANQSNAEELSRDQSWAGNSQNKGHNSSGSAYNYNQGMLDKNKKSKAKPNPPIRIKFLDVTHNAIKLTWHAPLGPEGHSIIAYTVEMATICPGRDSLWRILSTCCQGTTYEARYLEPDTDYVFRVRSENIYGVGKPSHPSDICTTKMYETFPADLRPPGVSHNSLIESGSFAKRHYSFNMHIGKGVKSILNHSEIDIESRLSSNSSFGSTSDTLKKPHTFLRSNIHRTSLPTNRKISAPLLLPGTRNNSLNRLRESRKCSKTETSDIKLRTSIRDSGISGLQESLTVFDSSSVNSQFSEEHGDEKNHDFIRSHRLPVHSHTLCAKSIDGDSGKGSKSSLCDSMKISDSQSIIDSTDSEITVSDRKSVAVNSSTDSCENIDMLSDIDENVDIYKTSSLVHFKNADIYQKNPVGEIDEHTPVCKSPEKLNKVYFNDQNLVKNPPCDSNIQSADAVFTRDSQKQEYYDTLDNPWQKDTPVTDTGNQILTAPVSDDVKMALYNKNPRNQRFTTGRGRCISGLATKEETDFRKLKSVLQSSNVIMKTSRSLPDVVAIVTVNGKTKTVIKGKLTTILNSGANEDDDDAVRITTL</sequence>
<reference evidence="4" key="1">
    <citation type="submission" date="2021-04" db="EMBL/GenBank/DDBJ databases">
        <authorList>
            <consortium name="Molecular Ecology Group"/>
        </authorList>
    </citation>
    <scope>NUCLEOTIDE SEQUENCE</scope>
</reference>
<gene>
    <name evidence="4" type="ORF">CUNI_LOCUS11583</name>
</gene>
<accession>A0A8S3ZDQ6</accession>
<feature type="domain" description="Fibronectin type-III" evidence="3">
    <location>
        <begin position="52"/>
        <end position="149"/>
    </location>
</feature>
<dbReference type="InterPro" id="IPR013783">
    <property type="entry name" value="Ig-like_fold"/>
</dbReference>
<dbReference type="CDD" id="cd00063">
    <property type="entry name" value="FN3"/>
    <property type="match status" value="1"/>
</dbReference>
<evidence type="ECO:0000313" key="5">
    <source>
        <dbReference type="Proteomes" id="UP000678393"/>
    </source>
</evidence>
<proteinExistence type="predicted"/>
<feature type="compositionally biased region" description="Polar residues" evidence="2">
    <location>
        <begin position="1"/>
        <end position="37"/>
    </location>
</feature>
<protein>
    <recommendedName>
        <fullName evidence="3">Fibronectin type-III domain-containing protein</fullName>
    </recommendedName>
</protein>
<keyword evidence="1" id="KW-0677">Repeat</keyword>
<comment type="caution">
    <text evidence="4">The sequence shown here is derived from an EMBL/GenBank/DDBJ whole genome shotgun (WGS) entry which is preliminary data.</text>
</comment>